<protein>
    <submittedName>
        <fullName evidence="2">Uncharacterized protein</fullName>
    </submittedName>
</protein>
<organism evidence="2 3">
    <name type="scientific">Trametes cubensis</name>
    <dbReference type="NCBI Taxonomy" id="1111947"/>
    <lineage>
        <taxon>Eukaryota</taxon>
        <taxon>Fungi</taxon>
        <taxon>Dikarya</taxon>
        <taxon>Basidiomycota</taxon>
        <taxon>Agaricomycotina</taxon>
        <taxon>Agaricomycetes</taxon>
        <taxon>Polyporales</taxon>
        <taxon>Polyporaceae</taxon>
        <taxon>Trametes</taxon>
    </lineage>
</organism>
<reference evidence="2" key="1">
    <citation type="submission" date="2022-11" db="EMBL/GenBank/DDBJ databases">
        <title>Genome Sequence of Cubamyces cubensis.</title>
        <authorList>
            <person name="Buettner E."/>
        </authorList>
    </citation>
    <scope>NUCLEOTIDE SEQUENCE</scope>
    <source>
        <strain evidence="2">MPL-01</strain>
    </source>
</reference>
<evidence type="ECO:0000313" key="2">
    <source>
        <dbReference type="EMBL" id="KAJ8455162.1"/>
    </source>
</evidence>
<evidence type="ECO:0000256" key="1">
    <source>
        <dbReference type="SAM" id="MobiDB-lite"/>
    </source>
</evidence>
<comment type="caution">
    <text evidence="2">The sequence shown here is derived from an EMBL/GenBank/DDBJ whole genome shotgun (WGS) entry which is preliminary data.</text>
</comment>
<proteinExistence type="predicted"/>
<evidence type="ECO:0000313" key="3">
    <source>
        <dbReference type="Proteomes" id="UP001215151"/>
    </source>
</evidence>
<keyword evidence="3" id="KW-1185">Reference proteome</keyword>
<dbReference type="EMBL" id="JAPEVG010000814">
    <property type="protein sequence ID" value="KAJ8455162.1"/>
    <property type="molecule type" value="Genomic_DNA"/>
</dbReference>
<dbReference type="AlphaFoldDB" id="A0AAD7X4S0"/>
<dbReference type="Proteomes" id="UP001215151">
    <property type="component" value="Unassembled WGS sequence"/>
</dbReference>
<name>A0AAD7X4S0_9APHY</name>
<accession>A0AAD7X4S0</accession>
<sequence>MDAPSSLKASSHTSLQFSGAEADQAPDETKGIELYGVSTAQDSVWGAEEVIEAYAKATKPTPTSAEDWPMALNGFSTVSSEHPSTIEQSIVFDPRDTALH</sequence>
<feature type="compositionally biased region" description="Polar residues" evidence="1">
    <location>
        <begin position="7"/>
        <end position="17"/>
    </location>
</feature>
<gene>
    <name evidence="2" type="ORF">ONZ51_g12599</name>
</gene>
<feature type="region of interest" description="Disordered" evidence="1">
    <location>
        <begin position="1"/>
        <end position="29"/>
    </location>
</feature>